<evidence type="ECO:0000256" key="5">
    <source>
        <dbReference type="SAM" id="Phobius"/>
    </source>
</evidence>
<dbReference type="FunFam" id="1.10.287.950:FF:000001">
    <property type="entry name" value="Methyl-accepting chemotaxis sensory transducer"/>
    <property type="match status" value="1"/>
</dbReference>
<dbReference type="SMART" id="SM00304">
    <property type="entry name" value="HAMP"/>
    <property type="match status" value="1"/>
</dbReference>
<feature type="transmembrane region" description="Helical" evidence="5">
    <location>
        <begin position="181"/>
        <end position="203"/>
    </location>
</feature>
<dbReference type="CDD" id="cd06225">
    <property type="entry name" value="HAMP"/>
    <property type="match status" value="1"/>
</dbReference>
<proteinExistence type="inferred from homology"/>
<feature type="domain" description="HAMP" evidence="7">
    <location>
        <begin position="205"/>
        <end position="258"/>
    </location>
</feature>
<evidence type="ECO:0000256" key="3">
    <source>
        <dbReference type="ARBA" id="ARBA00029447"/>
    </source>
</evidence>
<dbReference type="SMART" id="SM00283">
    <property type="entry name" value="MA"/>
    <property type="match status" value="1"/>
</dbReference>
<dbReference type="GO" id="GO:0007165">
    <property type="term" value="P:signal transduction"/>
    <property type="evidence" value="ECO:0007669"/>
    <property type="project" value="UniProtKB-KW"/>
</dbReference>
<dbReference type="Proteomes" id="UP000250744">
    <property type="component" value="Unassembled WGS sequence"/>
</dbReference>
<keyword evidence="5" id="KW-0812">Transmembrane</keyword>
<organism evidence="8 9">
    <name type="scientific">Nitrincola tibetensis</name>
    <dbReference type="NCBI Taxonomy" id="2219697"/>
    <lineage>
        <taxon>Bacteria</taxon>
        <taxon>Pseudomonadati</taxon>
        <taxon>Pseudomonadota</taxon>
        <taxon>Gammaproteobacteria</taxon>
        <taxon>Oceanospirillales</taxon>
        <taxon>Oceanospirillaceae</taxon>
        <taxon>Nitrincola</taxon>
    </lineage>
</organism>
<evidence type="ECO:0000313" key="8">
    <source>
        <dbReference type="EMBL" id="RAU16886.1"/>
    </source>
</evidence>
<dbReference type="SUPFAM" id="SSF58104">
    <property type="entry name" value="Methyl-accepting chemotaxis protein (MCP) signaling domain"/>
    <property type="match status" value="1"/>
</dbReference>
<evidence type="ECO:0000256" key="2">
    <source>
        <dbReference type="ARBA" id="ARBA00023224"/>
    </source>
</evidence>
<evidence type="ECO:0000313" key="9">
    <source>
        <dbReference type="Proteomes" id="UP000250744"/>
    </source>
</evidence>
<dbReference type="Pfam" id="PF00015">
    <property type="entry name" value="MCPsignal"/>
    <property type="match status" value="1"/>
</dbReference>
<evidence type="ECO:0000256" key="4">
    <source>
        <dbReference type="PROSITE-ProRule" id="PRU00284"/>
    </source>
</evidence>
<keyword evidence="5" id="KW-1133">Transmembrane helix</keyword>
<dbReference type="GO" id="GO:0016020">
    <property type="term" value="C:membrane"/>
    <property type="evidence" value="ECO:0007669"/>
    <property type="project" value="UniProtKB-SubCell"/>
</dbReference>
<dbReference type="GO" id="GO:0006935">
    <property type="term" value="P:chemotaxis"/>
    <property type="evidence" value="ECO:0007669"/>
    <property type="project" value="UniProtKB-ARBA"/>
</dbReference>
<dbReference type="PROSITE" id="PS50111">
    <property type="entry name" value="CHEMOTAXIS_TRANSDUC_2"/>
    <property type="match status" value="1"/>
</dbReference>
<dbReference type="InterPro" id="IPR003660">
    <property type="entry name" value="HAMP_dom"/>
</dbReference>
<reference evidence="8 9" key="1">
    <citation type="submission" date="2018-06" db="EMBL/GenBank/DDBJ databases">
        <title>Nitrincola tibetense sp. nov., isolated from Lake XuguoCo on Tibetan Plateau.</title>
        <authorList>
            <person name="Xing P."/>
        </authorList>
    </citation>
    <scope>NUCLEOTIDE SEQUENCE [LARGE SCALE GENOMIC DNA]</scope>
    <source>
        <strain evidence="9">xg18</strain>
    </source>
</reference>
<gene>
    <name evidence="8" type="ORF">DN062_15955</name>
</gene>
<dbReference type="PANTHER" id="PTHR32089">
    <property type="entry name" value="METHYL-ACCEPTING CHEMOTAXIS PROTEIN MCPB"/>
    <property type="match status" value="1"/>
</dbReference>
<keyword evidence="9" id="KW-1185">Reference proteome</keyword>
<dbReference type="PROSITE" id="PS50885">
    <property type="entry name" value="HAMP"/>
    <property type="match status" value="1"/>
</dbReference>
<dbReference type="PANTHER" id="PTHR32089:SF120">
    <property type="entry name" value="METHYL-ACCEPTING CHEMOTAXIS PROTEIN TLPQ"/>
    <property type="match status" value="1"/>
</dbReference>
<dbReference type="AlphaFoldDB" id="A0A364NIJ0"/>
<comment type="subcellular location">
    <subcellularLocation>
        <location evidence="1">Membrane</location>
    </subcellularLocation>
</comment>
<sequence length="535" mass="58615">MRLKMSIKTRVNLSLLAVFFIVLITSLTVIYRSESSLVSQVATTTTIDTADSYFDSINILMLSGAMGNRKALQDKILSNESITEARILRSDALNSIYGPGSSDSVVQDDLDRRAMQGERIIEETRDSNGHRLTVILPMKAIPDYKGTNCMLCHQHPENTVLGAVRVTYSLDQMNQAIRSNMINVALIELALFIAGILMISYVLNRVVIAPLNRFAKTLHQIEDRNDFSLRVPVDGKDEIGRMSMAANALLSNIQASLQHVSETVSRLSSSSSRINHIAQRTSSSVMHQQEQTSSVMAAITQMSNSTESVASSAEETVAASELARQESESGRRITDDAIDSIMQLRQNIEQATSVIHQLDQQSQNVDTVLEVIRKIAEQTNLLALNAAIEAARAGEQGRGFAVVADEVRTLASRTHSSTEEINTIISNLQAGAREAVQAMESSLKSADSGVTQVENSTRAFATIAAEIERINSMNHQVAQAIHANSDVANQIDKSIQAINSSTDETSEHARFLNDVSHELTDLATQLEQMLSRFKL</sequence>
<keyword evidence="5" id="KW-0472">Membrane</keyword>
<dbReference type="CDD" id="cd11386">
    <property type="entry name" value="MCP_signal"/>
    <property type="match status" value="1"/>
</dbReference>
<evidence type="ECO:0000259" key="6">
    <source>
        <dbReference type="PROSITE" id="PS50111"/>
    </source>
</evidence>
<dbReference type="Gene3D" id="3.30.450.290">
    <property type="match status" value="1"/>
</dbReference>
<dbReference type="InterPro" id="IPR004089">
    <property type="entry name" value="MCPsignal_dom"/>
</dbReference>
<accession>A0A364NIJ0</accession>
<keyword evidence="2 4" id="KW-0807">Transducer</keyword>
<evidence type="ECO:0000259" key="7">
    <source>
        <dbReference type="PROSITE" id="PS50885"/>
    </source>
</evidence>
<name>A0A364NIJ0_9GAMM</name>
<dbReference type="Pfam" id="PF00672">
    <property type="entry name" value="HAMP"/>
    <property type="match status" value="1"/>
</dbReference>
<comment type="caution">
    <text evidence="8">The sequence shown here is derived from an EMBL/GenBank/DDBJ whole genome shotgun (WGS) entry which is preliminary data.</text>
</comment>
<protein>
    <submittedName>
        <fullName evidence="8">Methyl-accepting chemotaxis protein</fullName>
    </submittedName>
</protein>
<dbReference type="OrthoDB" id="2489132at2"/>
<comment type="similarity">
    <text evidence="3">Belongs to the methyl-accepting chemotaxis (MCP) protein family.</text>
</comment>
<dbReference type="EMBL" id="QKRX01000015">
    <property type="protein sequence ID" value="RAU16886.1"/>
    <property type="molecule type" value="Genomic_DNA"/>
</dbReference>
<dbReference type="Gene3D" id="1.10.287.950">
    <property type="entry name" value="Methyl-accepting chemotaxis protein"/>
    <property type="match status" value="1"/>
</dbReference>
<feature type="domain" description="Methyl-accepting transducer" evidence="6">
    <location>
        <begin position="263"/>
        <end position="499"/>
    </location>
</feature>
<evidence type="ECO:0000256" key="1">
    <source>
        <dbReference type="ARBA" id="ARBA00004370"/>
    </source>
</evidence>